<proteinExistence type="predicted"/>
<evidence type="ECO:0000256" key="1">
    <source>
        <dbReference type="SAM" id="MobiDB-lite"/>
    </source>
</evidence>
<protein>
    <submittedName>
        <fullName evidence="2">Uncharacterized protein</fullName>
    </submittedName>
</protein>
<gene>
    <name evidence="2" type="ORF">C5E45_20040</name>
</gene>
<evidence type="ECO:0000313" key="3">
    <source>
        <dbReference type="Proteomes" id="UP000239874"/>
    </source>
</evidence>
<accession>A0A2S6AM81</accession>
<comment type="caution">
    <text evidence="2">The sequence shown here is derived from an EMBL/GenBank/DDBJ whole genome shotgun (WGS) entry which is preliminary data.</text>
</comment>
<reference evidence="2 3" key="1">
    <citation type="submission" date="2018-02" db="EMBL/GenBank/DDBJ databases">
        <title>8 Nocardia nova and 1 Nocardia cyriacigeorgica strain used for evolution to TMP-SMX.</title>
        <authorList>
            <person name="Mehta H."/>
            <person name="Weng J."/>
            <person name="Shamoo Y."/>
        </authorList>
    </citation>
    <scope>NUCLEOTIDE SEQUENCE [LARGE SCALE GENOMIC DNA]</scope>
    <source>
        <strain evidence="2 3">MDA3139</strain>
    </source>
</reference>
<feature type="region of interest" description="Disordered" evidence="1">
    <location>
        <begin position="1"/>
        <end position="22"/>
    </location>
</feature>
<dbReference type="AlphaFoldDB" id="A0A2S6AM81"/>
<dbReference type="EMBL" id="PSZC01000014">
    <property type="protein sequence ID" value="PPJ36347.1"/>
    <property type="molecule type" value="Genomic_DNA"/>
</dbReference>
<organism evidence="2 3">
    <name type="scientific">Nocardia nova</name>
    <dbReference type="NCBI Taxonomy" id="37330"/>
    <lineage>
        <taxon>Bacteria</taxon>
        <taxon>Bacillati</taxon>
        <taxon>Actinomycetota</taxon>
        <taxon>Actinomycetes</taxon>
        <taxon>Mycobacteriales</taxon>
        <taxon>Nocardiaceae</taxon>
        <taxon>Nocardia</taxon>
    </lineage>
</organism>
<name>A0A2S6AM81_9NOCA</name>
<sequence>MDSGIERTSAAAVSAGSGSGLTFSSETAAAAVMARADSDRPQMVHVVGGTDGEHGFGAEVEARE</sequence>
<dbReference type="Proteomes" id="UP000239874">
    <property type="component" value="Unassembled WGS sequence"/>
</dbReference>
<evidence type="ECO:0000313" key="2">
    <source>
        <dbReference type="EMBL" id="PPJ36347.1"/>
    </source>
</evidence>